<comment type="caution">
    <text evidence="1">The sequence shown here is derived from an EMBL/GenBank/DDBJ whole genome shotgun (WGS) entry which is preliminary data.</text>
</comment>
<organism evidence="1 2">
    <name type="scientific">Clostridium oceanicum</name>
    <dbReference type="NCBI Taxonomy" id="1543"/>
    <lineage>
        <taxon>Bacteria</taxon>
        <taxon>Bacillati</taxon>
        <taxon>Bacillota</taxon>
        <taxon>Clostridia</taxon>
        <taxon>Eubacteriales</taxon>
        <taxon>Clostridiaceae</taxon>
        <taxon>Clostridium</taxon>
    </lineage>
</organism>
<dbReference type="InterPro" id="IPR049539">
    <property type="entry name" value="SPL"/>
</dbReference>
<sequence length="336" mass="40125">MQNLKKELFNPYFSHIYVEKEAVNSPNTKKILSNFKESKIVYIDHYKDVFCRTHQNYNLQKKSSKLIIAVKKDNLLYKGAKVCEDFGNEYFYYTSTMMNCIYDCEYCYLQGMYSSSNIVVFVNIEDIFREVEKLLKSHSVYLCISYDTDILAFENIVGYGRKWIEFAKAHPNLKIELRTKSTNFNSIEDIRAIENVILAWTVSPDRVIKNYENRTPSLKERLETIKRAIDKGWKVRICFDPMLYIKDWKKIYKDLFEYTFNRVDVDKIYDVSIGVFRISKDYLKTMRRQRFDSVIVNYPFETVKGVCSYKDTLSKEMINYAYNTVKEYVEEEKIYI</sequence>
<dbReference type="RefSeq" id="WP_343757905.1">
    <property type="nucleotide sequence ID" value="NZ_BAAACG010000001.1"/>
</dbReference>
<dbReference type="Gene3D" id="3.80.30.30">
    <property type="match status" value="1"/>
</dbReference>
<dbReference type="InterPro" id="IPR007197">
    <property type="entry name" value="rSAM"/>
</dbReference>
<keyword evidence="2" id="KW-1185">Reference proteome</keyword>
<dbReference type="SFLD" id="SFLDS00029">
    <property type="entry name" value="Radical_SAM"/>
    <property type="match status" value="1"/>
</dbReference>
<evidence type="ECO:0000313" key="1">
    <source>
        <dbReference type="EMBL" id="GAA0732383.1"/>
    </source>
</evidence>
<dbReference type="InterPro" id="IPR058240">
    <property type="entry name" value="rSAM_sf"/>
</dbReference>
<gene>
    <name evidence="1" type="ORF">GCM10008906_01890</name>
</gene>
<dbReference type="PANTHER" id="PTHR37822:SF2">
    <property type="entry name" value="SPORE PHOTOPRODUCT LYASE"/>
    <property type="match status" value="1"/>
</dbReference>
<reference evidence="2" key="1">
    <citation type="journal article" date="2019" name="Int. J. Syst. Evol. Microbiol.">
        <title>The Global Catalogue of Microorganisms (GCM) 10K type strain sequencing project: providing services to taxonomists for standard genome sequencing and annotation.</title>
        <authorList>
            <consortium name="The Broad Institute Genomics Platform"/>
            <consortium name="The Broad Institute Genome Sequencing Center for Infectious Disease"/>
            <person name="Wu L."/>
            <person name="Ma J."/>
        </authorList>
    </citation>
    <scope>NUCLEOTIDE SEQUENCE [LARGE SCALE GENOMIC DNA]</scope>
    <source>
        <strain evidence="2">JCM 1407</strain>
    </source>
</reference>
<protein>
    <recommendedName>
        <fullName evidence="3">Spore photoproduct lyase</fullName>
    </recommendedName>
</protein>
<name>A0ABP3UJR1_9CLOT</name>
<dbReference type="SUPFAM" id="SSF102114">
    <property type="entry name" value="Radical SAM enzymes"/>
    <property type="match status" value="1"/>
</dbReference>
<evidence type="ECO:0000313" key="2">
    <source>
        <dbReference type="Proteomes" id="UP001501510"/>
    </source>
</evidence>
<dbReference type="Gene3D" id="3.40.50.12110">
    <property type="match status" value="1"/>
</dbReference>
<proteinExistence type="predicted"/>
<evidence type="ECO:0008006" key="3">
    <source>
        <dbReference type="Google" id="ProtNLM"/>
    </source>
</evidence>
<dbReference type="Pfam" id="PF20903">
    <property type="entry name" value="SPL"/>
    <property type="match status" value="1"/>
</dbReference>
<dbReference type="PANTHER" id="PTHR37822">
    <property type="entry name" value="SPORE PHOTOPRODUCT LYASE-RELATED"/>
    <property type="match status" value="1"/>
</dbReference>
<accession>A0ABP3UJR1</accession>
<dbReference type="EMBL" id="BAAACG010000001">
    <property type="protein sequence ID" value="GAA0732383.1"/>
    <property type="molecule type" value="Genomic_DNA"/>
</dbReference>
<dbReference type="Proteomes" id="UP001501510">
    <property type="component" value="Unassembled WGS sequence"/>
</dbReference>